<evidence type="ECO:0000256" key="4">
    <source>
        <dbReference type="ARBA" id="ARBA00022801"/>
    </source>
</evidence>
<organism evidence="6 7">
    <name type="scientific">Hymenochirus boettgeri</name>
    <name type="common">Congo dwarf clawed frog</name>
    <dbReference type="NCBI Taxonomy" id="247094"/>
    <lineage>
        <taxon>Eukaryota</taxon>
        <taxon>Metazoa</taxon>
        <taxon>Chordata</taxon>
        <taxon>Craniata</taxon>
        <taxon>Vertebrata</taxon>
        <taxon>Euteleostomi</taxon>
        <taxon>Amphibia</taxon>
        <taxon>Batrachia</taxon>
        <taxon>Anura</taxon>
        <taxon>Pipoidea</taxon>
        <taxon>Pipidae</taxon>
        <taxon>Pipinae</taxon>
        <taxon>Hymenochirus</taxon>
    </lineage>
</organism>
<dbReference type="GO" id="GO:0006508">
    <property type="term" value="P:proteolysis"/>
    <property type="evidence" value="ECO:0007669"/>
    <property type="project" value="UniProtKB-KW"/>
</dbReference>
<dbReference type="GO" id="GO:0008239">
    <property type="term" value="F:dipeptidyl-peptidase activity"/>
    <property type="evidence" value="ECO:0007669"/>
    <property type="project" value="TreeGrafter"/>
</dbReference>
<dbReference type="GO" id="GO:0070008">
    <property type="term" value="F:serine-type exopeptidase activity"/>
    <property type="evidence" value="ECO:0007669"/>
    <property type="project" value="InterPro"/>
</dbReference>
<dbReference type="AlphaFoldDB" id="A0A8T2JM20"/>
<keyword evidence="4" id="KW-0378">Hydrolase</keyword>
<keyword evidence="5" id="KW-0325">Glycoprotein</keyword>
<dbReference type="OrthoDB" id="1735038at2759"/>
<evidence type="ECO:0000256" key="5">
    <source>
        <dbReference type="ARBA" id="ARBA00023180"/>
    </source>
</evidence>
<dbReference type="Gene3D" id="3.40.50.1820">
    <property type="entry name" value="alpha/beta hydrolase"/>
    <property type="match status" value="1"/>
</dbReference>
<gene>
    <name evidence="6" type="ORF">GDO86_010220</name>
</gene>
<dbReference type="Proteomes" id="UP000812440">
    <property type="component" value="Chromosome 5"/>
</dbReference>
<comment type="similarity">
    <text evidence="1">Belongs to the peptidase S28 family.</text>
</comment>
<evidence type="ECO:0000256" key="2">
    <source>
        <dbReference type="ARBA" id="ARBA00022670"/>
    </source>
</evidence>
<evidence type="ECO:0008006" key="8">
    <source>
        <dbReference type="Google" id="ProtNLM"/>
    </source>
</evidence>
<dbReference type="Pfam" id="PF05577">
    <property type="entry name" value="Peptidase_S28"/>
    <property type="match status" value="1"/>
</dbReference>
<dbReference type="InterPro" id="IPR029058">
    <property type="entry name" value="AB_hydrolase_fold"/>
</dbReference>
<evidence type="ECO:0000256" key="1">
    <source>
        <dbReference type="ARBA" id="ARBA00011079"/>
    </source>
</evidence>
<name>A0A8T2JM20_9PIPI</name>
<dbReference type="PANTHER" id="PTHR11010:SF117">
    <property type="entry name" value="SERINE PROTEASE 16"/>
    <property type="match status" value="1"/>
</dbReference>
<reference evidence="6" key="1">
    <citation type="thesis" date="2020" institute="ProQuest LLC" country="789 East Eisenhower Parkway, Ann Arbor, MI, USA">
        <title>Comparative Genomics and Chromosome Evolution.</title>
        <authorList>
            <person name="Mudd A.B."/>
        </authorList>
    </citation>
    <scope>NUCLEOTIDE SEQUENCE</scope>
    <source>
        <strain evidence="6">Female2</strain>
        <tissue evidence="6">Blood</tissue>
    </source>
</reference>
<sequence>MYQTCTEFGFFQSSDSTAQPFSGIPLSYHVQQCSDIFGPEFNLSMITDSVQKTNEFYGGFKIQGSHIIFPNGLIDPWHLLGINSDLSEDLIAVQMEDAAHCANMYPELPEDLPSVLSARQRIFQLLIKWLHS</sequence>
<comment type="caution">
    <text evidence="6">The sequence shown here is derived from an EMBL/GenBank/DDBJ whole genome shotgun (WGS) entry which is preliminary data.</text>
</comment>
<dbReference type="InterPro" id="IPR008758">
    <property type="entry name" value="Peptidase_S28"/>
</dbReference>
<keyword evidence="2" id="KW-0645">Protease</keyword>
<accession>A0A8T2JM20</accession>
<evidence type="ECO:0000256" key="3">
    <source>
        <dbReference type="ARBA" id="ARBA00022729"/>
    </source>
</evidence>
<keyword evidence="3" id="KW-0732">Signal</keyword>
<evidence type="ECO:0000313" key="6">
    <source>
        <dbReference type="EMBL" id="KAG8445352.1"/>
    </source>
</evidence>
<dbReference type="PANTHER" id="PTHR11010">
    <property type="entry name" value="PROTEASE S28 PRO-X CARBOXYPEPTIDASE-RELATED"/>
    <property type="match status" value="1"/>
</dbReference>
<keyword evidence="7" id="KW-1185">Reference proteome</keyword>
<evidence type="ECO:0000313" key="7">
    <source>
        <dbReference type="Proteomes" id="UP000812440"/>
    </source>
</evidence>
<protein>
    <recommendedName>
        <fullName evidence="8">Thymus-specific serine protease</fullName>
    </recommendedName>
</protein>
<proteinExistence type="inferred from homology"/>
<dbReference type="EMBL" id="JAACNH010000004">
    <property type="protein sequence ID" value="KAG8445352.1"/>
    <property type="molecule type" value="Genomic_DNA"/>
</dbReference>